<reference evidence="1 2" key="1">
    <citation type="submission" date="2023-01" db="EMBL/GenBank/DDBJ databases">
        <authorList>
            <person name="Whitehead M."/>
        </authorList>
    </citation>
    <scope>NUCLEOTIDE SEQUENCE [LARGE SCALE GENOMIC DNA]</scope>
</reference>
<protein>
    <submittedName>
        <fullName evidence="1">Uncharacterized protein</fullName>
    </submittedName>
</protein>
<sequence>MFIAFGRMYRGTNHRGHEMYVLGPKHNLSKITDSDFYVGEKCTLATLKSDQHIMKTSITNYLYMLMGIDL</sequence>
<dbReference type="Proteomes" id="UP001160148">
    <property type="component" value="Unassembled WGS sequence"/>
</dbReference>
<proteinExistence type="predicted"/>
<evidence type="ECO:0000313" key="1">
    <source>
        <dbReference type="EMBL" id="CAI6358361.1"/>
    </source>
</evidence>
<gene>
    <name evidence="1" type="ORF">MEUPH1_LOCUS13884</name>
</gene>
<evidence type="ECO:0000313" key="2">
    <source>
        <dbReference type="Proteomes" id="UP001160148"/>
    </source>
</evidence>
<organism evidence="1 2">
    <name type="scientific">Macrosiphum euphorbiae</name>
    <name type="common">potato aphid</name>
    <dbReference type="NCBI Taxonomy" id="13131"/>
    <lineage>
        <taxon>Eukaryota</taxon>
        <taxon>Metazoa</taxon>
        <taxon>Ecdysozoa</taxon>
        <taxon>Arthropoda</taxon>
        <taxon>Hexapoda</taxon>
        <taxon>Insecta</taxon>
        <taxon>Pterygota</taxon>
        <taxon>Neoptera</taxon>
        <taxon>Paraneoptera</taxon>
        <taxon>Hemiptera</taxon>
        <taxon>Sternorrhyncha</taxon>
        <taxon>Aphidomorpha</taxon>
        <taxon>Aphidoidea</taxon>
        <taxon>Aphididae</taxon>
        <taxon>Macrosiphini</taxon>
        <taxon>Macrosiphum</taxon>
    </lineage>
</organism>
<dbReference type="EMBL" id="CARXXK010000002">
    <property type="protein sequence ID" value="CAI6358361.1"/>
    <property type="molecule type" value="Genomic_DNA"/>
</dbReference>
<accession>A0AAV0WS96</accession>
<comment type="caution">
    <text evidence="1">The sequence shown here is derived from an EMBL/GenBank/DDBJ whole genome shotgun (WGS) entry which is preliminary data.</text>
</comment>
<dbReference type="AlphaFoldDB" id="A0AAV0WS96"/>
<dbReference type="Gene3D" id="2.40.30.10">
    <property type="entry name" value="Translation factors"/>
    <property type="match status" value="1"/>
</dbReference>
<name>A0AAV0WS96_9HEMI</name>
<keyword evidence="2" id="KW-1185">Reference proteome</keyword>